<reference evidence="2 3" key="1">
    <citation type="submission" date="2020-12" db="EMBL/GenBank/DDBJ databases">
        <title>Whole genome sequences of gut porcine anaerobes.</title>
        <authorList>
            <person name="Kubasova T."/>
            <person name="Jahodarova E."/>
            <person name="Rychlik I."/>
        </authorList>
    </citation>
    <scope>NUCLEOTIDE SEQUENCE [LARGE SCALE GENOMIC DNA]</scope>
    <source>
        <strain evidence="2 3">An925</strain>
    </source>
</reference>
<organism evidence="2 3">
    <name type="scientific">Xylanibacter brevis</name>
    <dbReference type="NCBI Taxonomy" id="83231"/>
    <lineage>
        <taxon>Bacteria</taxon>
        <taxon>Pseudomonadati</taxon>
        <taxon>Bacteroidota</taxon>
        <taxon>Bacteroidia</taxon>
        <taxon>Bacteroidales</taxon>
        <taxon>Prevotellaceae</taxon>
        <taxon>Xylanibacter</taxon>
    </lineage>
</organism>
<dbReference type="EMBL" id="JADYTN010000016">
    <property type="protein sequence ID" value="MCF2564067.1"/>
    <property type="molecule type" value="Genomic_DNA"/>
</dbReference>
<keyword evidence="1" id="KW-0472">Membrane</keyword>
<proteinExistence type="predicted"/>
<keyword evidence="3" id="KW-1185">Reference proteome</keyword>
<protein>
    <submittedName>
        <fullName evidence="2">Uncharacterized protein</fullName>
    </submittedName>
</protein>
<evidence type="ECO:0000256" key="1">
    <source>
        <dbReference type="SAM" id="Phobius"/>
    </source>
</evidence>
<comment type="caution">
    <text evidence="2">The sequence shown here is derived from an EMBL/GenBank/DDBJ whole genome shotgun (WGS) entry which is preliminary data.</text>
</comment>
<name>A0ABS9CG46_9BACT</name>
<dbReference type="Proteomes" id="UP001200470">
    <property type="component" value="Unassembled WGS sequence"/>
</dbReference>
<sequence length="180" mass="21183">MEKTFEQRLHDDLHRYLLGMKVVDERLPECPDVEGRWKQLIEAYLPDGIREFAAYPTVSLGWMMFIGMAIAYMWDKDWMRYNADPQLYELLRDARGYDAMDDHIMEDVLRLDENGRRKTQDIVAECASRTDNMLRHEHIQPGTKEAFQAYTQCLHQLYLMGMAMQLSAMGYHMTPLNPAN</sequence>
<evidence type="ECO:0000313" key="3">
    <source>
        <dbReference type="Proteomes" id="UP001200470"/>
    </source>
</evidence>
<gene>
    <name evidence="2" type="ORF">I6E12_08075</name>
</gene>
<evidence type="ECO:0000313" key="2">
    <source>
        <dbReference type="EMBL" id="MCF2564067.1"/>
    </source>
</evidence>
<keyword evidence="1" id="KW-0812">Transmembrane</keyword>
<keyword evidence="1" id="KW-1133">Transmembrane helix</keyword>
<accession>A0ABS9CG46</accession>
<feature type="transmembrane region" description="Helical" evidence="1">
    <location>
        <begin position="52"/>
        <end position="74"/>
    </location>
</feature>